<dbReference type="PROSITE" id="PS00372">
    <property type="entry name" value="PTS_EIIA_TYPE_2_HIS"/>
    <property type="match status" value="1"/>
</dbReference>
<dbReference type="InterPro" id="IPR016152">
    <property type="entry name" value="PTrfase/Anion_transptr"/>
</dbReference>
<dbReference type="EMBL" id="BJUG01000001">
    <property type="protein sequence ID" value="GEK36002.1"/>
    <property type="molecule type" value="Genomic_DNA"/>
</dbReference>
<evidence type="ECO:0000256" key="4">
    <source>
        <dbReference type="ARBA" id="ARBA00022679"/>
    </source>
</evidence>
<dbReference type="InterPro" id="IPR051541">
    <property type="entry name" value="PTS_SugarTrans_NitroReg"/>
</dbReference>
<dbReference type="InterPro" id="IPR002178">
    <property type="entry name" value="PTS_EIIA_type-2_dom"/>
</dbReference>
<dbReference type="CDD" id="cd00211">
    <property type="entry name" value="PTS_IIA_fru"/>
    <property type="match status" value="1"/>
</dbReference>
<dbReference type="PANTHER" id="PTHR47738">
    <property type="entry name" value="PTS SYSTEM FRUCTOSE-LIKE EIIA COMPONENT-RELATED"/>
    <property type="match status" value="1"/>
</dbReference>
<dbReference type="RefSeq" id="WP_231885468.1">
    <property type="nucleotide sequence ID" value="NZ_BJUG01000001.1"/>
</dbReference>
<dbReference type="Proteomes" id="UP000321361">
    <property type="component" value="Unassembled WGS sequence"/>
</dbReference>
<organism evidence="7 8">
    <name type="scientific">Enterococcus thailandicus</name>
    <dbReference type="NCBI Taxonomy" id="417368"/>
    <lineage>
        <taxon>Bacteria</taxon>
        <taxon>Bacillati</taxon>
        <taxon>Bacillota</taxon>
        <taxon>Bacilli</taxon>
        <taxon>Lactobacillales</taxon>
        <taxon>Enterococcaceae</taxon>
        <taxon>Enterococcus</taxon>
    </lineage>
</organism>
<comment type="caution">
    <text evidence="7">The sequence shown here is derived from an EMBL/GenBank/DDBJ whole genome shotgun (WGS) entry which is preliminary data.</text>
</comment>
<keyword evidence="1" id="KW-0813">Transport</keyword>
<dbReference type="GO" id="GO:0009401">
    <property type="term" value="P:phosphoenolpyruvate-dependent sugar phosphotransferase system"/>
    <property type="evidence" value="ECO:0007669"/>
    <property type="project" value="UniProtKB-KW"/>
</dbReference>
<name>A0A510W9V6_ENTTH</name>
<keyword evidence="2" id="KW-0597">Phosphoprotein</keyword>
<dbReference type="GO" id="GO:0016020">
    <property type="term" value="C:membrane"/>
    <property type="evidence" value="ECO:0007669"/>
    <property type="project" value="InterPro"/>
</dbReference>
<dbReference type="Pfam" id="PF00359">
    <property type="entry name" value="PTS_EIIA_2"/>
    <property type="match status" value="1"/>
</dbReference>
<sequence>MEALDIQEIIHKDLLVVDSKATTKGQILKELADLLERKGYVASSEIFLTDVYQRESEGATGIGQGIAIPHGKSTTVNQTVILIATLAQPIPWETLDDQDVKVVLLFAVKAEDANLKHLRLLQKIATLLADNEFIHELKEVDTVEALYQLMINQ</sequence>
<dbReference type="InterPro" id="IPR004715">
    <property type="entry name" value="PTS_IIA_fruc"/>
</dbReference>
<dbReference type="SUPFAM" id="SSF55804">
    <property type="entry name" value="Phoshotransferase/anion transport protein"/>
    <property type="match status" value="1"/>
</dbReference>
<dbReference type="GO" id="GO:0008982">
    <property type="term" value="F:protein-N(PI)-phosphohistidine-sugar phosphotransferase activity"/>
    <property type="evidence" value="ECO:0007669"/>
    <property type="project" value="InterPro"/>
</dbReference>
<dbReference type="GeneID" id="77486430"/>
<proteinExistence type="predicted"/>
<dbReference type="AlphaFoldDB" id="A0A510W9V6"/>
<feature type="domain" description="PTS EIIA type-2" evidence="6">
    <location>
        <begin position="8"/>
        <end position="153"/>
    </location>
</feature>
<dbReference type="PANTHER" id="PTHR47738:SF2">
    <property type="entry name" value="PTS SYSTEM FRUCTOSE-LIKE EIIA COMPONENT"/>
    <property type="match status" value="1"/>
</dbReference>
<evidence type="ECO:0000313" key="8">
    <source>
        <dbReference type="Proteomes" id="UP000321361"/>
    </source>
</evidence>
<gene>
    <name evidence="7" type="ORF">ETH01_02890</name>
</gene>
<keyword evidence="3" id="KW-0762">Sugar transport</keyword>
<evidence type="ECO:0000256" key="3">
    <source>
        <dbReference type="ARBA" id="ARBA00022597"/>
    </source>
</evidence>
<evidence type="ECO:0000256" key="2">
    <source>
        <dbReference type="ARBA" id="ARBA00022553"/>
    </source>
</evidence>
<evidence type="ECO:0000259" key="6">
    <source>
        <dbReference type="PROSITE" id="PS51094"/>
    </source>
</evidence>
<protein>
    <submittedName>
        <fullName evidence="7">PTS fructose transporter subunit IIA</fullName>
    </submittedName>
</protein>
<keyword evidence="5" id="KW-0598">Phosphotransferase system</keyword>
<keyword evidence="4" id="KW-0808">Transferase</keyword>
<evidence type="ECO:0000313" key="7">
    <source>
        <dbReference type="EMBL" id="GEK36002.1"/>
    </source>
</evidence>
<evidence type="ECO:0000256" key="1">
    <source>
        <dbReference type="ARBA" id="ARBA00022448"/>
    </source>
</evidence>
<dbReference type="NCBIfam" id="TIGR00848">
    <property type="entry name" value="fruA"/>
    <property type="match status" value="1"/>
</dbReference>
<evidence type="ECO:0000256" key="5">
    <source>
        <dbReference type="ARBA" id="ARBA00022683"/>
    </source>
</evidence>
<reference evidence="7 8" key="1">
    <citation type="submission" date="2019-07" db="EMBL/GenBank/DDBJ databases">
        <title>Whole genome shotgun sequence of Enterococcus thailandicus NBRC 101867.</title>
        <authorList>
            <person name="Hosoyama A."/>
            <person name="Uohara A."/>
            <person name="Ohji S."/>
            <person name="Ichikawa N."/>
        </authorList>
    </citation>
    <scope>NUCLEOTIDE SEQUENCE [LARGE SCALE GENOMIC DNA]</scope>
    <source>
        <strain evidence="7 8">NBRC 101867</strain>
    </source>
</reference>
<dbReference type="PROSITE" id="PS51094">
    <property type="entry name" value="PTS_EIIA_TYPE_2"/>
    <property type="match status" value="1"/>
</dbReference>
<dbReference type="Gene3D" id="3.40.930.10">
    <property type="entry name" value="Mannitol-specific EII, Chain A"/>
    <property type="match status" value="1"/>
</dbReference>
<accession>A0A510W9V6</accession>